<dbReference type="AlphaFoldDB" id="A0A0E9W6N1"/>
<accession>A0A0E9W6N1</accession>
<proteinExistence type="predicted"/>
<evidence type="ECO:0000313" key="1">
    <source>
        <dbReference type="EMBL" id="JAH85225.1"/>
    </source>
</evidence>
<sequence>MNKRNCDHFSNIEEQLVTNSVTINQILSKPFPFLYV</sequence>
<reference evidence="1" key="1">
    <citation type="submission" date="2014-11" db="EMBL/GenBank/DDBJ databases">
        <authorList>
            <person name="Amaro Gonzalez C."/>
        </authorList>
    </citation>
    <scope>NUCLEOTIDE SEQUENCE</scope>
</reference>
<dbReference type="EMBL" id="GBXM01023352">
    <property type="protein sequence ID" value="JAH85225.1"/>
    <property type="molecule type" value="Transcribed_RNA"/>
</dbReference>
<organism evidence="1">
    <name type="scientific">Anguilla anguilla</name>
    <name type="common">European freshwater eel</name>
    <name type="synonym">Muraena anguilla</name>
    <dbReference type="NCBI Taxonomy" id="7936"/>
    <lineage>
        <taxon>Eukaryota</taxon>
        <taxon>Metazoa</taxon>
        <taxon>Chordata</taxon>
        <taxon>Craniata</taxon>
        <taxon>Vertebrata</taxon>
        <taxon>Euteleostomi</taxon>
        <taxon>Actinopterygii</taxon>
        <taxon>Neopterygii</taxon>
        <taxon>Teleostei</taxon>
        <taxon>Anguilliformes</taxon>
        <taxon>Anguillidae</taxon>
        <taxon>Anguilla</taxon>
    </lineage>
</organism>
<protein>
    <submittedName>
        <fullName evidence="1">Uncharacterized protein</fullName>
    </submittedName>
</protein>
<reference evidence="1" key="2">
    <citation type="journal article" date="2015" name="Fish Shellfish Immunol.">
        <title>Early steps in the European eel (Anguilla anguilla)-Vibrio vulnificus interaction in the gills: Role of the RtxA13 toxin.</title>
        <authorList>
            <person name="Callol A."/>
            <person name="Pajuelo D."/>
            <person name="Ebbesson L."/>
            <person name="Teles M."/>
            <person name="MacKenzie S."/>
            <person name="Amaro C."/>
        </authorList>
    </citation>
    <scope>NUCLEOTIDE SEQUENCE</scope>
</reference>
<name>A0A0E9W6N1_ANGAN</name>